<accession>A0ABT2E3I5</accession>
<sequence length="90" mass="10143">MRLINDYIPPTPMQLEKLKEELGYTGNQMADLAGVASNSQWRKYTGGESPRAMSPHILFFMAAQLALNEDEIHKVLGKMREIGSEFQVTT</sequence>
<comment type="caution">
    <text evidence="1">The sequence shown here is derived from an EMBL/GenBank/DDBJ whole genome shotgun (WGS) entry which is preliminary data.</text>
</comment>
<dbReference type="RefSeq" id="WP_258988998.1">
    <property type="nucleotide sequence ID" value="NZ_JALIGE010000075.1"/>
</dbReference>
<evidence type="ECO:0000313" key="1">
    <source>
        <dbReference type="EMBL" id="MCS2162441.1"/>
    </source>
</evidence>
<dbReference type="CDD" id="cd00093">
    <property type="entry name" value="HTH_XRE"/>
    <property type="match status" value="1"/>
</dbReference>
<keyword evidence="2" id="KW-1185">Reference proteome</keyword>
<reference evidence="1 2" key="1">
    <citation type="submission" date="2022-04" db="EMBL/GenBank/DDBJ databases">
        <title>Proposal of a three novel species of Scandinavium, Scandinavium hiltneri, Scandinavium manionii, Scandinavium tedordense.</title>
        <authorList>
            <person name="Maddock D.W."/>
            <person name="Brady C.L."/>
            <person name="Denman S."/>
            <person name="Arnold D."/>
        </authorList>
    </citation>
    <scope>NUCLEOTIDE SEQUENCE [LARGE SCALE GENOMIC DNA]</scope>
    <source>
        <strain evidence="1 2">H11S7</strain>
    </source>
</reference>
<dbReference type="InterPro" id="IPR001387">
    <property type="entry name" value="Cro/C1-type_HTH"/>
</dbReference>
<proteinExistence type="predicted"/>
<gene>
    <name evidence="1" type="ORF">MUU47_15190</name>
</gene>
<dbReference type="Proteomes" id="UP001205357">
    <property type="component" value="Unassembled WGS sequence"/>
</dbReference>
<name>A0ABT2E3I5_9ENTR</name>
<organism evidence="1 2">
    <name type="scientific">Scandinavium hiltneri</name>
    <dbReference type="NCBI Taxonomy" id="2926519"/>
    <lineage>
        <taxon>Bacteria</taxon>
        <taxon>Pseudomonadati</taxon>
        <taxon>Pseudomonadota</taxon>
        <taxon>Gammaproteobacteria</taxon>
        <taxon>Enterobacterales</taxon>
        <taxon>Enterobacteriaceae</taxon>
        <taxon>Scandinavium</taxon>
    </lineage>
</organism>
<protein>
    <submittedName>
        <fullName evidence="1">Helix-turn-helix domain-containing protein</fullName>
    </submittedName>
</protein>
<evidence type="ECO:0000313" key="2">
    <source>
        <dbReference type="Proteomes" id="UP001205357"/>
    </source>
</evidence>
<dbReference type="EMBL" id="JALIGE010000075">
    <property type="protein sequence ID" value="MCS2162441.1"/>
    <property type="molecule type" value="Genomic_DNA"/>
</dbReference>